<reference evidence="2 3" key="1">
    <citation type="journal article" date="2019" name="Int. J. Syst. Evol. Microbiol.">
        <title>The Global Catalogue of Microorganisms (GCM) 10K type strain sequencing project: providing services to taxonomists for standard genome sequencing and annotation.</title>
        <authorList>
            <consortium name="The Broad Institute Genomics Platform"/>
            <consortium name="The Broad Institute Genome Sequencing Center for Infectious Disease"/>
            <person name="Wu L."/>
            <person name="Ma J."/>
        </authorList>
    </citation>
    <scope>NUCLEOTIDE SEQUENCE [LARGE SCALE GENOMIC DNA]</scope>
    <source>
        <strain evidence="2 3">JCM 13244</strain>
    </source>
</reference>
<protein>
    <submittedName>
        <fullName evidence="2">Uncharacterized protein</fullName>
    </submittedName>
</protein>
<organism evidence="2 3">
    <name type="scientific">Streptomyces yatensis</name>
    <dbReference type="NCBI Taxonomy" id="155177"/>
    <lineage>
        <taxon>Bacteria</taxon>
        <taxon>Bacillati</taxon>
        <taxon>Actinomycetota</taxon>
        <taxon>Actinomycetes</taxon>
        <taxon>Kitasatosporales</taxon>
        <taxon>Streptomycetaceae</taxon>
        <taxon>Streptomyces</taxon>
        <taxon>Streptomyces violaceusniger group</taxon>
    </lineage>
</organism>
<evidence type="ECO:0000313" key="3">
    <source>
        <dbReference type="Proteomes" id="UP001499947"/>
    </source>
</evidence>
<dbReference type="EMBL" id="BAAALR010000018">
    <property type="protein sequence ID" value="GAA1676464.1"/>
    <property type="molecule type" value="Genomic_DNA"/>
</dbReference>
<sequence>MPDQRALGDTAADGRCLGTFDGTLREASAPLECGGRSRATGSGRSTRSARSTRRVPLRAVLTYRDVVAFLVRNRARAPEAAAGAVLRQREGPVFLVQTFFLDQEGVPLRDTGTPPAPVWVCRARRLDGELRAAFGDKDLIIFGQEAPSC</sequence>
<dbReference type="Proteomes" id="UP001499947">
    <property type="component" value="Unassembled WGS sequence"/>
</dbReference>
<dbReference type="RefSeq" id="WP_211124030.1">
    <property type="nucleotide sequence ID" value="NZ_BAAALR010000018.1"/>
</dbReference>
<feature type="compositionally biased region" description="Low complexity" evidence="1">
    <location>
        <begin position="34"/>
        <end position="49"/>
    </location>
</feature>
<keyword evidence="3" id="KW-1185">Reference proteome</keyword>
<comment type="caution">
    <text evidence="2">The sequence shown here is derived from an EMBL/GenBank/DDBJ whole genome shotgun (WGS) entry which is preliminary data.</text>
</comment>
<proteinExistence type="predicted"/>
<evidence type="ECO:0000313" key="2">
    <source>
        <dbReference type="EMBL" id="GAA1676464.1"/>
    </source>
</evidence>
<evidence type="ECO:0000256" key="1">
    <source>
        <dbReference type="SAM" id="MobiDB-lite"/>
    </source>
</evidence>
<name>A0ABN2GT96_9ACTN</name>
<accession>A0ABN2GT96</accession>
<feature type="region of interest" description="Disordered" evidence="1">
    <location>
        <begin position="31"/>
        <end position="52"/>
    </location>
</feature>
<gene>
    <name evidence="2" type="ORF">GCM10009680_15020</name>
</gene>